<evidence type="ECO:0000313" key="4">
    <source>
        <dbReference type="Proteomes" id="UP000274082"/>
    </source>
</evidence>
<dbReference type="PANTHER" id="PTHR33297:SF4">
    <property type="entry name" value="AMASTIN"/>
    <property type="match status" value="1"/>
</dbReference>
<keyword evidence="1" id="KW-0812">Transmembrane</keyword>
<feature type="transmembrane region" description="Helical" evidence="1">
    <location>
        <begin position="7"/>
        <end position="27"/>
    </location>
</feature>
<keyword evidence="4" id="KW-1185">Reference proteome</keyword>
<dbReference type="PANTHER" id="PTHR33297">
    <property type="entry name" value="AMASTIN-LIKE SURFACE PROTEIN-LIKE PROTEIN-RELATED"/>
    <property type="match status" value="1"/>
</dbReference>
<feature type="transmembrane region" description="Helical" evidence="1">
    <location>
        <begin position="81"/>
        <end position="102"/>
    </location>
</feature>
<protein>
    <submittedName>
        <fullName evidence="2">Amastin-like surface protein, putative</fullName>
    </submittedName>
</protein>
<dbReference type="InterPro" id="IPR009944">
    <property type="entry name" value="Amastin"/>
</dbReference>
<dbReference type="EMBL" id="CP029533">
    <property type="protein sequence ID" value="AYU82521.1"/>
    <property type="molecule type" value="Genomic_DNA"/>
</dbReference>
<organism evidence="2 4">
    <name type="scientific">Leishmania donovani</name>
    <dbReference type="NCBI Taxonomy" id="5661"/>
    <lineage>
        <taxon>Eukaryota</taxon>
        <taxon>Discoba</taxon>
        <taxon>Euglenozoa</taxon>
        <taxon>Kinetoplastea</taxon>
        <taxon>Metakinetoplastina</taxon>
        <taxon>Trypanosomatida</taxon>
        <taxon>Trypanosomatidae</taxon>
        <taxon>Leishmaniinae</taxon>
        <taxon>Leishmania</taxon>
    </lineage>
</organism>
<dbReference type="Proteomes" id="UP000274082">
    <property type="component" value="Chromosome 34"/>
</dbReference>
<dbReference type="VEuPathDB" id="TriTrypDB:LDHU3_34.2740"/>
<keyword evidence="1" id="KW-1133">Transmembrane helix</keyword>
<dbReference type="OrthoDB" id="267567at2759"/>
<dbReference type="AlphaFoldDB" id="A0A3Q8IEC2"/>
<dbReference type="Pfam" id="PF07344">
    <property type="entry name" value="Amastin"/>
    <property type="match status" value="1"/>
</dbReference>
<name>A0A3Q8IEC2_LEIDO</name>
<evidence type="ECO:0000313" key="2">
    <source>
        <dbReference type="EMBL" id="AYU82521.1"/>
    </source>
</evidence>
<dbReference type="VEuPathDB" id="TriTrypDB:LdCL_340024400"/>
<accession>A0A3Q8IEC2</accession>
<feature type="transmembrane region" description="Helical" evidence="1">
    <location>
        <begin position="109"/>
        <end position="134"/>
    </location>
</feature>
<dbReference type="EMBL" id="CP029533">
    <property type="protein sequence ID" value="AYU82522.1"/>
    <property type="molecule type" value="Genomic_DNA"/>
</dbReference>
<gene>
    <name evidence="2" type="ORF">LdCL_340024300</name>
    <name evidence="3" type="ORF">LdCL_340024400</name>
</gene>
<sequence>MKYGIPLILYVVLQFVAFLLLLVGTPLDIVRRKDVAAGIPLTCITLWGFKLDCFSVDYTITVDVFFAACPPRINRFRVAQVFVVLSILVYGAAFILGIMLLYGVSLLRWICLALNIVGSVTLCVVWAAMARTFLKDDGPQCSSLEEFNKYGPGFVLLVLAWILDILNIIFLLLPYTSTERAEDKTEQPPTAHE</sequence>
<feature type="transmembrane region" description="Helical" evidence="1">
    <location>
        <begin position="154"/>
        <end position="175"/>
    </location>
</feature>
<reference evidence="2 4" key="1">
    <citation type="journal article" date="2018" name="Sci. Rep.">
        <title>A complete Leishmania donovani reference genome identifies novel genetic variations associated with virulence.</title>
        <authorList>
            <person name="Lypaczewski P."/>
            <person name="Hoshizaki J."/>
            <person name="Zhang W.-W."/>
            <person name="McCall L.-I."/>
            <person name="Torcivia-Rodriguez J."/>
            <person name="Simonyan V."/>
            <person name="Kaur A."/>
            <person name="Dewar K."/>
            <person name="Matlashewski G."/>
        </authorList>
    </citation>
    <scope>NUCLEOTIDE SEQUENCE [LARGE SCALE GENOMIC DNA]</scope>
    <source>
        <strain evidence="2 4">LdCL</strain>
    </source>
</reference>
<evidence type="ECO:0000256" key="1">
    <source>
        <dbReference type="SAM" id="Phobius"/>
    </source>
</evidence>
<dbReference type="VEuPathDB" id="TriTrypDB:LdBPK_341690.1"/>
<keyword evidence="1" id="KW-0472">Membrane</keyword>
<dbReference type="VEuPathDB" id="TriTrypDB:LdCL_340024300"/>
<evidence type="ECO:0000313" key="3">
    <source>
        <dbReference type="EMBL" id="AYU82522.1"/>
    </source>
</evidence>
<proteinExistence type="predicted"/>